<comment type="caution">
    <text evidence="2">The sequence shown here is derived from an EMBL/GenBank/DDBJ whole genome shotgun (WGS) entry which is preliminary data.</text>
</comment>
<keyword evidence="1" id="KW-0472">Membrane</keyword>
<protein>
    <submittedName>
        <fullName evidence="2">Uncharacterized protein</fullName>
    </submittedName>
</protein>
<name>A0A7X9P2G7_9BACT</name>
<evidence type="ECO:0000313" key="2">
    <source>
        <dbReference type="EMBL" id="NME68349.1"/>
    </source>
</evidence>
<dbReference type="Proteomes" id="UP000576082">
    <property type="component" value="Unassembled WGS sequence"/>
</dbReference>
<dbReference type="RefSeq" id="WP_169656655.1">
    <property type="nucleotide sequence ID" value="NZ_JABANE010000022.1"/>
</dbReference>
<proteinExistence type="predicted"/>
<keyword evidence="1" id="KW-0812">Transmembrane</keyword>
<evidence type="ECO:0000313" key="3">
    <source>
        <dbReference type="Proteomes" id="UP000576082"/>
    </source>
</evidence>
<feature type="transmembrane region" description="Helical" evidence="1">
    <location>
        <begin position="7"/>
        <end position="28"/>
    </location>
</feature>
<evidence type="ECO:0000256" key="1">
    <source>
        <dbReference type="SAM" id="Phobius"/>
    </source>
</evidence>
<sequence>MNINKKYIFEFFSILSGVAVALVINTFWSDHEHRQLAVKASNQLYLEIGENLKEVDSMYSIHQDLSQKIDHFLLELEKKEKDPSYAPEQLDEINLNFPLLSNTAWETAKISNAVTFIDFEQISKFNLVYKLQDLHLHTVESFLEHSFTEMQLLGKKEKLIQMRSFIDNILTNEFELITKYQQILDEKNK</sequence>
<gene>
    <name evidence="2" type="ORF">HHU12_10295</name>
</gene>
<keyword evidence="1" id="KW-1133">Transmembrane helix</keyword>
<dbReference type="EMBL" id="JABANE010000022">
    <property type="protein sequence ID" value="NME68349.1"/>
    <property type="molecule type" value="Genomic_DNA"/>
</dbReference>
<dbReference type="AlphaFoldDB" id="A0A7X9P2G7"/>
<accession>A0A7X9P2G7</accession>
<keyword evidence="3" id="KW-1185">Reference proteome</keyword>
<organism evidence="2 3">
    <name type="scientific">Flammeovirga aprica JL-4</name>
    <dbReference type="NCBI Taxonomy" id="694437"/>
    <lineage>
        <taxon>Bacteria</taxon>
        <taxon>Pseudomonadati</taxon>
        <taxon>Bacteroidota</taxon>
        <taxon>Cytophagia</taxon>
        <taxon>Cytophagales</taxon>
        <taxon>Flammeovirgaceae</taxon>
        <taxon>Flammeovirga</taxon>
    </lineage>
</organism>
<reference evidence="2 3" key="1">
    <citation type="submission" date="2020-04" db="EMBL/GenBank/DDBJ databases">
        <title>Flammeovirga sp. SR4, a novel species isolated from seawater.</title>
        <authorList>
            <person name="Wang X."/>
        </authorList>
    </citation>
    <scope>NUCLEOTIDE SEQUENCE [LARGE SCALE GENOMIC DNA]</scope>
    <source>
        <strain evidence="2 3">ATCC 23126</strain>
    </source>
</reference>